<reference evidence="1 2" key="1">
    <citation type="journal article" date="2020" name="bioRxiv">
        <title>Sequence and annotation of 42 cannabis genomes reveals extensive copy number variation in cannabinoid synthesis and pathogen resistance genes.</title>
        <authorList>
            <person name="Mckernan K.J."/>
            <person name="Helbert Y."/>
            <person name="Kane L.T."/>
            <person name="Ebling H."/>
            <person name="Zhang L."/>
            <person name="Liu B."/>
            <person name="Eaton Z."/>
            <person name="Mclaughlin S."/>
            <person name="Kingan S."/>
            <person name="Baybayan P."/>
            <person name="Concepcion G."/>
            <person name="Jordan M."/>
            <person name="Riva A."/>
            <person name="Barbazuk W."/>
            <person name="Harkins T."/>
        </authorList>
    </citation>
    <scope>NUCLEOTIDE SEQUENCE [LARGE SCALE GENOMIC DNA]</scope>
    <source>
        <strain evidence="2">cv. Jamaican Lion 4</strain>
        <tissue evidence="1">Leaf</tissue>
    </source>
</reference>
<protein>
    <submittedName>
        <fullName evidence="1">Uncharacterized protein</fullName>
    </submittedName>
</protein>
<gene>
    <name evidence="1" type="ORF">G4B88_004367</name>
</gene>
<sequence length="181" mass="21842">MYNSYKNPISTNETNPNITQFISTIKKSISNLNKSQTFYDLSYLSQAYNRIKDYFVGTQEIFSSELRHRNPSNYGINQWKNWLKGYYQYDLSQSKLIPPKSRNIVKKNSIVQNKHFKKFDSNEKNLLINSKKQKKMLKNKINMIFYHIILLIMKIRRPHLFMNFHYKKIIIKRSFIITKKK</sequence>
<evidence type="ECO:0000313" key="2">
    <source>
        <dbReference type="Proteomes" id="UP000583929"/>
    </source>
</evidence>
<name>A0A7J6HZW5_CANSA</name>
<dbReference type="AlphaFoldDB" id="A0A7J6HZW5"/>
<proteinExistence type="predicted"/>
<comment type="caution">
    <text evidence="1">The sequence shown here is derived from an EMBL/GenBank/DDBJ whole genome shotgun (WGS) entry which is preliminary data.</text>
</comment>
<keyword evidence="2" id="KW-1185">Reference proteome</keyword>
<organism evidence="1 2">
    <name type="scientific">Cannabis sativa</name>
    <name type="common">Hemp</name>
    <name type="synonym">Marijuana</name>
    <dbReference type="NCBI Taxonomy" id="3483"/>
    <lineage>
        <taxon>Eukaryota</taxon>
        <taxon>Viridiplantae</taxon>
        <taxon>Streptophyta</taxon>
        <taxon>Embryophyta</taxon>
        <taxon>Tracheophyta</taxon>
        <taxon>Spermatophyta</taxon>
        <taxon>Magnoliopsida</taxon>
        <taxon>eudicotyledons</taxon>
        <taxon>Gunneridae</taxon>
        <taxon>Pentapetalae</taxon>
        <taxon>rosids</taxon>
        <taxon>fabids</taxon>
        <taxon>Rosales</taxon>
        <taxon>Cannabaceae</taxon>
        <taxon>Cannabis</taxon>
    </lineage>
</organism>
<dbReference type="Proteomes" id="UP000583929">
    <property type="component" value="Unassembled WGS sequence"/>
</dbReference>
<accession>A0A7J6HZW5</accession>
<dbReference type="EMBL" id="JAATIQ010000014">
    <property type="protein sequence ID" value="KAF4400824.1"/>
    <property type="molecule type" value="Genomic_DNA"/>
</dbReference>
<evidence type="ECO:0000313" key="1">
    <source>
        <dbReference type="EMBL" id="KAF4400824.1"/>
    </source>
</evidence>